<dbReference type="AlphaFoldDB" id="A0A7S2M2M9"/>
<evidence type="ECO:0000259" key="3">
    <source>
        <dbReference type="Pfam" id="PF04676"/>
    </source>
</evidence>
<feature type="domain" description="Cwf19-like C-terminal" evidence="4">
    <location>
        <begin position="264"/>
        <end position="400"/>
    </location>
</feature>
<reference evidence="5" key="1">
    <citation type="submission" date="2021-01" db="EMBL/GenBank/DDBJ databases">
        <authorList>
            <person name="Corre E."/>
            <person name="Pelletier E."/>
            <person name="Niang G."/>
            <person name="Scheremetjew M."/>
            <person name="Finn R."/>
            <person name="Kale V."/>
            <person name="Holt S."/>
            <person name="Cochrane G."/>
            <person name="Meng A."/>
            <person name="Brown T."/>
            <person name="Cohen L."/>
        </authorList>
    </citation>
    <scope>NUCLEOTIDE SEQUENCE</scope>
    <source>
        <strain evidence="5">SM1012Den-03</strain>
    </source>
</reference>
<dbReference type="InterPro" id="IPR006767">
    <property type="entry name" value="Cwf19-like_C_dom-2"/>
</dbReference>
<dbReference type="InterPro" id="IPR040194">
    <property type="entry name" value="Cwf19-like"/>
</dbReference>
<dbReference type="PANTHER" id="PTHR12072">
    <property type="entry name" value="CWF19, CELL CYCLE CONTROL PROTEIN"/>
    <property type="match status" value="1"/>
</dbReference>
<feature type="region of interest" description="Disordered" evidence="2">
    <location>
        <begin position="137"/>
        <end position="165"/>
    </location>
</feature>
<evidence type="ECO:0000256" key="2">
    <source>
        <dbReference type="SAM" id="MobiDB-lite"/>
    </source>
</evidence>
<feature type="region of interest" description="Disordered" evidence="2">
    <location>
        <begin position="451"/>
        <end position="473"/>
    </location>
</feature>
<organism evidence="5">
    <name type="scientific">Skeletonema marinoi</name>
    <dbReference type="NCBI Taxonomy" id="267567"/>
    <lineage>
        <taxon>Eukaryota</taxon>
        <taxon>Sar</taxon>
        <taxon>Stramenopiles</taxon>
        <taxon>Ochrophyta</taxon>
        <taxon>Bacillariophyta</taxon>
        <taxon>Coscinodiscophyceae</taxon>
        <taxon>Thalassiosirophycidae</taxon>
        <taxon>Thalassiosirales</taxon>
        <taxon>Skeletonemataceae</taxon>
        <taxon>Skeletonema</taxon>
        <taxon>Skeletonema marinoi-dohrnii complex</taxon>
    </lineage>
</organism>
<dbReference type="GO" id="GO:0000398">
    <property type="term" value="P:mRNA splicing, via spliceosome"/>
    <property type="evidence" value="ECO:0007669"/>
    <property type="project" value="TreeGrafter"/>
</dbReference>
<feature type="region of interest" description="Disordered" evidence="2">
    <location>
        <begin position="1"/>
        <end position="46"/>
    </location>
</feature>
<feature type="compositionally biased region" description="Low complexity" evidence="2">
    <location>
        <begin position="16"/>
        <end position="39"/>
    </location>
</feature>
<evidence type="ECO:0000259" key="4">
    <source>
        <dbReference type="Pfam" id="PF04677"/>
    </source>
</evidence>
<dbReference type="GO" id="GO:0071014">
    <property type="term" value="C:post-mRNA release spliceosomal complex"/>
    <property type="evidence" value="ECO:0007669"/>
    <property type="project" value="TreeGrafter"/>
</dbReference>
<evidence type="ECO:0000313" key="5">
    <source>
        <dbReference type="EMBL" id="CAD9621662.1"/>
    </source>
</evidence>
<evidence type="ECO:0000256" key="1">
    <source>
        <dbReference type="ARBA" id="ARBA00006795"/>
    </source>
</evidence>
<dbReference type="Pfam" id="PF04677">
    <property type="entry name" value="CwfJ_C_1"/>
    <property type="match status" value="1"/>
</dbReference>
<proteinExistence type="inferred from homology"/>
<protein>
    <recommendedName>
        <fullName evidence="6">Cwf19-like C-terminal domain-containing protein</fullName>
    </recommendedName>
</protein>
<feature type="compositionally biased region" description="Acidic residues" evidence="2">
    <location>
        <begin position="451"/>
        <end position="462"/>
    </location>
</feature>
<sequence>MLSGIKTGKKKRKRPAPGASAPPAAAASSHSTAVAAAPPTQNNRSAADALRASLIGGDGGGGGVATKHVIEGNHSNAQAKLDARVSAYKSNESTIQSFEKRGRISQETLSTNHDDDNNINDTIVINTKIPTNKDIHQHEKEHGVRFNSRGKLSRHAHTTLRQKTEEEMTIQQMVAQERNTPSSSGGGMDEIYAKNIHKMGKNFKALEKIMGTNSKSGADEEDYGQETSQLVSSLYSNNDDKYSPAQLAMKQKSQEIAQHDALAKWKSKSWWWLESPSFNKQYLIALGDRVSLVMCPTHLALNQEPSSSSSSWTGGQCFIVPLPHCESFVGLDEEVWQEVHRFQQSLRNMFRREGREVLFLETVTRTSRGGGGGGGLGLQAKMEVIPVPRRVERDAPLFFKSALSEVAQEWGTHGQKPIVLNDKKTLRNAVPKGFPYFYIGWEGGGFVQMIENEDDGDDDDDNGGSVGMRASGGSKSFGRDFGIDTIAGMMELDPVRFQRRQRSSDGDRSAILKFCDKWKPFDWTLELDG</sequence>
<evidence type="ECO:0008006" key="6">
    <source>
        <dbReference type="Google" id="ProtNLM"/>
    </source>
</evidence>
<feature type="domain" description="Cwf19-like protein C-terminal" evidence="3">
    <location>
        <begin position="409"/>
        <end position="524"/>
    </location>
</feature>
<dbReference type="Pfam" id="PF04676">
    <property type="entry name" value="CwfJ_C_2"/>
    <property type="match status" value="1"/>
</dbReference>
<name>A0A7S2M2M9_9STRA</name>
<dbReference type="EMBL" id="HBGZ01025745">
    <property type="protein sequence ID" value="CAD9621662.1"/>
    <property type="molecule type" value="Transcribed_RNA"/>
</dbReference>
<dbReference type="InterPro" id="IPR006768">
    <property type="entry name" value="Cwf19-like_C_dom-1"/>
</dbReference>
<dbReference type="PANTHER" id="PTHR12072:SF5">
    <property type="entry name" value="CWF19-LIKE PROTEIN 2"/>
    <property type="match status" value="1"/>
</dbReference>
<gene>
    <name evidence="5" type="ORF">SMAR0320_LOCUS18304</name>
</gene>
<comment type="similarity">
    <text evidence="1">Belongs to the CWF19 family.</text>
</comment>
<feature type="compositionally biased region" description="Basic residues" evidence="2">
    <location>
        <begin position="151"/>
        <end position="160"/>
    </location>
</feature>
<accession>A0A7S2M2M9</accession>